<dbReference type="Proteomes" id="UP000729402">
    <property type="component" value="Unassembled WGS sequence"/>
</dbReference>
<protein>
    <recommendedName>
        <fullName evidence="8">Wall-associated receptor kinase galacturonan-binding domain-containing protein</fullName>
    </recommendedName>
</protein>
<dbReference type="GO" id="GO:0016020">
    <property type="term" value="C:membrane"/>
    <property type="evidence" value="ECO:0007669"/>
    <property type="project" value="UniProtKB-SubCell"/>
</dbReference>
<name>A0A8J5W445_ZIZPA</name>
<dbReference type="AlphaFoldDB" id="A0A8J5W445"/>
<evidence type="ECO:0000256" key="2">
    <source>
        <dbReference type="ARBA" id="ARBA00022729"/>
    </source>
</evidence>
<keyword evidence="7" id="KW-1185">Reference proteome</keyword>
<evidence type="ECO:0000256" key="3">
    <source>
        <dbReference type="ARBA" id="ARBA00023180"/>
    </source>
</evidence>
<gene>
    <name evidence="6" type="ORF">GUJ93_ZPchr0007g6028</name>
</gene>
<sequence length="392" mass="42495">MEVNKLKTISAACPQLLLPARFNFLVCPSFRISLIPRAQWLITKPNCCDCEIKAGKIAGCGLVSPVAMAHTLSLLHLILLVGVHASVSHGSSSLQPEYDTSICSKSYSCGDVNISYPFYLSDAIGETYDDDDNTSFSCGYTDLKLTCLRYGANNTTATIQLAGHEYTVQGIVYGNDTVVLADSDALRGGKCPRVSHNVSFDEEWLHYTSSVENLTFLFGCNLAAPTDPRINSAENKNKISCKDSGSSPGGGSSFVFTPEELGGAGASSEYDELAKHCHPPVVVPVDVNLLREMGSNRTVLLTEYGAVIENGFELDWHLCKNDDGCNPCEKSQGQCAYRQDKTFLGCLCSDGKMAMDSPYCSGSSKSFQTCILQFYSCESNKYATNTLIVYQS</sequence>
<proteinExistence type="predicted"/>
<organism evidence="6 7">
    <name type="scientific">Zizania palustris</name>
    <name type="common">Northern wild rice</name>
    <dbReference type="NCBI Taxonomy" id="103762"/>
    <lineage>
        <taxon>Eukaryota</taxon>
        <taxon>Viridiplantae</taxon>
        <taxon>Streptophyta</taxon>
        <taxon>Embryophyta</taxon>
        <taxon>Tracheophyta</taxon>
        <taxon>Spermatophyta</taxon>
        <taxon>Magnoliopsida</taxon>
        <taxon>Liliopsida</taxon>
        <taxon>Poales</taxon>
        <taxon>Poaceae</taxon>
        <taxon>BOP clade</taxon>
        <taxon>Oryzoideae</taxon>
        <taxon>Oryzeae</taxon>
        <taxon>Zizaniinae</taxon>
        <taxon>Zizania</taxon>
    </lineage>
</organism>
<accession>A0A8J5W445</accession>
<dbReference type="PANTHER" id="PTHR33138">
    <property type="entry name" value="OS01G0690200 PROTEIN"/>
    <property type="match status" value="1"/>
</dbReference>
<evidence type="ECO:0000313" key="7">
    <source>
        <dbReference type="Proteomes" id="UP000729402"/>
    </source>
</evidence>
<evidence type="ECO:0000259" key="5">
    <source>
        <dbReference type="Pfam" id="PF14380"/>
    </source>
</evidence>
<comment type="subcellular location">
    <subcellularLocation>
        <location evidence="1">Membrane</location>
        <topology evidence="1">Single-pass membrane protein</topology>
    </subcellularLocation>
</comment>
<dbReference type="InterPro" id="IPR025287">
    <property type="entry name" value="WAK_GUB"/>
</dbReference>
<dbReference type="Pfam" id="PF13947">
    <property type="entry name" value="GUB_WAK_bind"/>
    <property type="match status" value="1"/>
</dbReference>
<keyword evidence="3" id="KW-0325">Glycoprotein</keyword>
<feature type="domain" description="Wall-associated receptor kinase C-terminal" evidence="5">
    <location>
        <begin position="241"/>
        <end position="351"/>
    </location>
</feature>
<evidence type="ECO:0000259" key="4">
    <source>
        <dbReference type="Pfam" id="PF13947"/>
    </source>
</evidence>
<keyword evidence="2" id="KW-0732">Signal</keyword>
<reference evidence="6" key="2">
    <citation type="submission" date="2021-02" db="EMBL/GenBank/DDBJ databases">
        <authorList>
            <person name="Kimball J.A."/>
            <person name="Haas M.W."/>
            <person name="Macchietto M."/>
            <person name="Kono T."/>
            <person name="Duquette J."/>
            <person name="Shao M."/>
        </authorList>
    </citation>
    <scope>NUCLEOTIDE SEQUENCE</scope>
    <source>
        <tissue evidence="6">Fresh leaf tissue</tissue>
    </source>
</reference>
<evidence type="ECO:0000313" key="6">
    <source>
        <dbReference type="EMBL" id="KAG8077598.1"/>
    </source>
</evidence>
<dbReference type="EMBL" id="JAAALK010000282">
    <property type="protein sequence ID" value="KAG8077598.1"/>
    <property type="molecule type" value="Genomic_DNA"/>
</dbReference>
<comment type="caution">
    <text evidence="6">The sequence shown here is derived from an EMBL/GenBank/DDBJ whole genome shotgun (WGS) entry which is preliminary data.</text>
</comment>
<dbReference type="InterPro" id="IPR032872">
    <property type="entry name" value="WAK_assoc_C"/>
</dbReference>
<dbReference type="GO" id="GO:0030247">
    <property type="term" value="F:polysaccharide binding"/>
    <property type="evidence" value="ECO:0007669"/>
    <property type="project" value="InterPro"/>
</dbReference>
<reference evidence="6" key="1">
    <citation type="journal article" date="2021" name="bioRxiv">
        <title>Whole Genome Assembly and Annotation of Northern Wild Rice, Zizania palustris L., Supports a Whole Genome Duplication in the Zizania Genus.</title>
        <authorList>
            <person name="Haas M."/>
            <person name="Kono T."/>
            <person name="Macchietto M."/>
            <person name="Millas R."/>
            <person name="McGilp L."/>
            <person name="Shao M."/>
            <person name="Duquette J."/>
            <person name="Hirsch C.N."/>
            <person name="Kimball J."/>
        </authorList>
    </citation>
    <scope>NUCLEOTIDE SEQUENCE</scope>
    <source>
        <tissue evidence="6">Fresh leaf tissue</tissue>
    </source>
</reference>
<evidence type="ECO:0000256" key="1">
    <source>
        <dbReference type="ARBA" id="ARBA00004167"/>
    </source>
</evidence>
<dbReference type="Pfam" id="PF14380">
    <property type="entry name" value="WAK_assoc"/>
    <property type="match status" value="1"/>
</dbReference>
<dbReference type="PANTHER" id="PTHR33138:SF54">
    <property type="entry name" value="OS01G0690900 PROTEIN"/>
    <property type="match status" value="1"/>
</dbReference>
<feature type="domain" description="Wall-associated receptor kinase galacturonan-binding" evidence="4">
    <location>
        <begin position="103"/>
        <end position="182"/>
    </location>
</feature>
<dbReference type="OrthoDB" id="691298at2759"/>
<evidence type="ECO:0008006" key="8">
    <source>
        <dbReference type="Google" id="ProtNLM"/>
    </source>
</evidence>